<keyword evidence="1" id="KW-0472">Membrane</keyword>
<evidence type="ECO:0000313" key="3">
    <source>
        <dbReference type="Proteomes" id="UP001215598"/>
    </source>
</evidence>
<dbReference type="Proteomes" id="UP001215598">
    <property type="component" value="Unassembled WGS sequence"/>
</dbReference>
<name>A0AAD7HCU2_9AGAR</name>
<dbReference type="AlphaFoldDB" id="A0AAD7HCU2"/>
<accession>A0AAD7HCU2</accession>
<evidence type="ECO:0000256" key="1">
    <source>
        <dbReference type="SAM" id="Phobius"/>
    </source>
</evidence>
<reference evidence="2" key="1">
    <citation type="submission" date="2023-03" db="EMBL/GenBank/DDBJ databases">
        <title>Massive genome expansion in bonnet fungi (Mycena s.s.) driven by repeated elements and novel gene families across ecological guilds.</title>
        <authorList>
            <consortium name="Lawrence Berkeley National Laboratory"/>
            <person name="Harder C.B."/>
            <person name="Miyauchi S."/>
            <person name="Viragh M."/>
            <person name="Kuo A."/>
            <person name="Thoen E."/>
            <person name="Andreopoulos B."/>
            <person name="Lu D."/>
            <person name="Skrede I."/>
            <person name="Drula E."/>
            <person name="Henrissat B."/>
            <person name="Morin E."/>
            <person name="Kohler A."/>
            <person name="Barry K."/>
            <person name="LaButti K."/>
            <person name="Morin E."/>
            <person name="Salamov A."/>
            <person name="Lipzen A."/>
            <person name="Mereny Z."/>
            <person name="Hegedus B."/>
            <person name="Baldrian P."/>
            <person name="Stursova M."/>
            <person name="Weitz H."/>
            <person name="Taylor A."/>
            <person name="Grigoriev I.V."/>
            <person name="Nagy L.G."/>
            <person name="Martin F."/>
            <person name="Kauserud H."/>
        </authorList>
    </citation>
    <scope>NUCLEOTIDE SEQUENCE</scope>
    <source>
        <strain evidence="2">CBHHK182m</strain>
    </source>
</reference>
<keyword evidence="3" id="KW-1185">Reference proteome</keyword>
<sequence length="73" mass="7994">MRVEVVFGFSIMRVEVVFGFSIIGVEVSFNILVVDVQDAPFSVLVEVTVLVLKTVTVFSELLFLVTVSVTLAV</sequence>
<dbReference type="EMBL" id="JARKIB010000272">
    <property type="protein sequence ID" value="KAJ7717800.1"/>
    <property type="molecule type" value="Genomic_DNA"/>
</dbReference>
<keyword evidence="1" id="KW-1133">Transmembrane helix</keyword>
<feature type="transmembrane region" description="Helical" evidence="1">
    <location>
        <begin position="12"/>
        <end position="34"/>
    </location>
</feature>
<keyword evidence="1" id="KW-0812">Transmembrane</keyword>
<gene>
    <name evidence="2" type="ORF">B0H16DRAFT_1610308</name>
</gene>
<feature type="transmembrane region" description="Helical" evidence="1">
    <location>
        <begin position="54"/>
        <end position="72"/>
    </location>
</feature>
<organism evidence="2 3">
    <name type="scientific">Mycena metata</name>
    <dbReference type="NCBI Taxonomy" id="1033252"/>
    <lineage>
        <taxon>Eukaryota</taxon>
        <taxon>Fungi</taxon>
        <taxon>Dikarya</taxon>
        <taxon>Basidiomycota</taxon>
        <taxon>Agaricomycotina</taxon>
        <taxon>Agaricomycetes</taxon>
        <taxon>Agaricomycetidae</taxon>
        <taxon>Agaricales</taxon>
        <taxon>Marasmiineae</taxon>
        <taxon>Mycenaceae</taxon>
        <taxon>Mycena</taxon>
    </lineage>
</organism>
<comment type="caution">
    <text evidence="2">The sequence shown here is derived from an EMBL/GenBank/DDBJ whole genome shotgun (WGS) entry which is preliminary data.</text>
</comment>
<evidence type="ECO:0000313" key="2">
    <source>
        <dbReference type="EMBL" id="KAJ7717800.1"/>
    </source>
</evidence>
<proteinExistence type="predicted"/>
<protein>
    <submittedName>
        <fullName evidence="2">Uncharacterized protein</fullName>
    </submittedName>
</protein>